<dbReference type="Proteomes" id="UP001501470">
    <property type="component" value="Unassembled WGS sequence"/>
</dbReference>
<accession>A0ABN2BRE0</accession>
<dbReference type="EMBL" id="BAAAQD010000018">
    <property type="protein sequence ID" value="GAA1545691.1"/>
    <property type="molecule type" value="Genomic_DNA"/>
</dbReference>
<keyword evidence="2" id="KW-1185">Reference proteome</keyword>
<gene>
    <name evidence="1" type="ORF">GCM10009827_077230</name>
</gene>
<evidence type="ECO:0000313" key="1">
    <source>
        <dbReference type="EMBL" id="GAA1545691.1"/>
    </source>
</evidence>
<organism evidence="1 2">
    <name type="scientific">Dactylosporangium maewongense</name>
    <dbReference type="NCBI Taxonomy" id="634393"/>
    <lineage>
        <taxon>Bacteria</taxon>
        <taxon>Bacillati</taxon>
        <taxon>Actinomycetota</taxon>
        <taxon>Actinomycetes</taxon>
        <taxon>Micromonosporales</taxon>
        <taxon>Micromonosporaceae</taxon>
        <taxon>Dactylosporangium</taxon>
    </lineage>
</organism>
<protein>
    <submittedName>
        <fullName evidence="1">Uncharacterized protein</fullName>
    </submittedName>
</protein>
<reference evidence="1 2" key="1">
    <citation type="journal article" date="2019" name="Int. J. Syst. Evol. Microbiol.">
        <title>The Global Catalogue of Microorganisms (GCM) 10K type strain sequencing project: providing services to taxonomists for standard genome sequencing and annotation.</title>
        <authorList>
            <consortium name="The Broad Institute Genomics Platform"/>
            <consortium name="The Broad Institute Genome Sequencing Center for Infectious Disease"/>
            <person name="Wu L."/>
            <person name="Ma J."/>
        </authorList>
    </citation>
    <scope>NUCLEOTIDE SEQUENCE [LARGE SCALE GENOMIC DNA]</scope>
    <source>
        <strain evidence="1 2">JCM 15933</strain>
    </source>
</reference>
<name>A0ABN2BRE0_9ACTN</name>
<evidence type="ECO:0000313" key="2">
    <source>
        <dbReference type="Proteomes" id="UP001501470"/>
    </source>
</evidence>
<comment type="caution">
    <text evidence="1">The sequence shown here is derived from an EMBL/GenBank/DDBJ whole genome shotgun (WGS) entry which is preliminary data.</text>
</comment>
<proteinExistence type="predicted"/>
<sequence>MQTFALFSRIGFTTAWAAEYGPNGTSTRSALSWTGGAEIGLTSIFVSFQGETDALASVGLPPCRGRLAELDATRLAASRLPVSTVAVQPVRLST</sequence>